<dbReference type="AlphaFoldDB" id="A0AAW1KRJ8"/>
<organism evidence="1 2">
    <name type="scientific">Popillia japonica</name>
    <name type="common">Japanese beetle</name>
    <dbReference type="NCBI Taxonomy" id="7064"/>
    <lineage>
        <taxon>Eukaryota</taxon>
        <taxon>Metazoa</taxon>
        <taxon>Ecdysozoa</taxon>
        <taxon>Arthropoda</taxon>
        <taxon>Hexapoda</taxon>
        <taxon>Insecta</taxon>
        <taxon>Pterygota</taxon>
        <taxon>Neoptera</taxon>
        <taxon>Endopterygota</taxon>
        <taxon>Coleoptera</taxon>
        <taxon>Polyphaga</taxon>
        <taxon>Scarabaeiformia</taxon>
        <taxon>Scarabaeidae</taxon>
        <taxon>Rutelinae</taxon>
        <taxon>Popillia</taxon>
    </lineage>
</organism>
<name>A0AAW1KRJ8_POPJA</name>
<reference evidence="1 2" key="1">
    <citation type="journal article" date="2024" name="BMC Genomics">
        <title>De novo assembly and annotation of Popillia japonica's genome with initial clues to its potential as an invasive pest.</title>
        <authorList>
            <person name="Cucini C."/>
            <person name="Boschi S."/>
            <person name="Funari R."/>
            <person name="Cardaioli E."/>
            <person name="Iannotti N."/>
            <person name="Marturano G."/>
            <person name="Paoli F."/>
            <person name="Bruttini M."/>
            <person name="Carapelli A."/>
            <person name="Frati F."/>
            <person name="Nardi F."/>
        </authorList>
    </citation>
    <scope>NUCLEOTIDE SEQUENCE [LARGE SCALE GENOMIC DNA]</scope>
    <source>
        <strain evidence="1">DMR45628</strain>
    </source>
</reference>
<dbReference type="EMBL" id="JASPKY010000185">
    <property type="protein sequence ID" value="KAK9722776.1"/>
    <property type="molecule type" value="Genomic_DNA"/>
</dbReference>
<sequence>MWYWCGCRVTAEFGITKLRILLLRSVQMKPSSKIFMSNLRKLNTDYMKQYWLEEHETSETEQSYKRSSGGILAKPWLWKTSFKGRDFISTITRLRFNHNQLRPYRDYIWKSPNCDCGEIEDVQFPLDARAEISKSQNSSKTLEKMSTFPVII</sequence>
<accession>A0AAW1KRJ8</accession>
<keyword evidence="2" id="KW-1185">Reference proteome</keyword>
<dbReference type="Proteomes" id="UP001458880">
    <property type="component" value="Unassembled WGS sequence"/>
</dbReference>
<proteinExistence type="predicted"/>
<comment type="caution">
    <text evidence="1">The sequence shown here is derived from an EMBL/GenBank/DDBJ whole genome shotgun (WGS) entry which is preliminary data.</text>
</comment>
<protein>
    <submittedName>
        <fullName evidence="1">Uncharacterized protein</fullName>
    </submittedName>
</protein>
<gene>
    <name evidence="1" type="ORF">QE152_g19511</name>
</gene>
<evidence type="ECO:0000313" key="2">
    <source>
        <dbReference type="Proteomes" id="UP001458880"/>
    </source>
</evidence>
<evidence type="ECO:0000313" key="1">
    <source>
        <dbReference type="EMBL" id="KAK9722776.1"/>
    </source>
</evidence>